<keyword evidence="3" id="KW-1185">Reference proteome</keyword>
<dbReference type="EMBL" id="BAAASD010000032">
    <property type="protein sequence ID" value="GAA2361247.1"/>
    <property type="molecule type" value="Genomic_DNA"/>
</dbReference>
<name>A0ABP5TTJ5_9ACTN</name>
<reference evidence="3" key="1">
    <citation type="journal article" date="2019" name="Int. J. Syst. Evol. Microbiol.">
        <title>The Global Catalogue of Microorganisms (GCM) 10K type strain sequencing project: providing services to taxonomists for standard genome sequencing and annotation.</title>
        <authorList>
            <consortium name="The Broad Institute Genomics Platform"/>
            <consortium name="The Broad Institute Genome Sequencing Center for Infectious Disease"/>
            <person name="Wu L."/>
            <person name="Ma J."/>
        </authorList>
    </citation>
    <scope>NUCLEOTIDE SEQUENCE [LARGE SCALE GENOMIC DNA]</scope>
    <source>
        <strain evidence="3">JCM 4316</strain>
    </source>
</reference>
<evidence type="ECO:0000256" key="1">
    <source>
        <dbReference type="SAM" id="MobiDB-lite"/>
    </source>
</evidence>
<protein>
    <submittedName>
        <fullName evidence="2">Uncharacterized protein</fullName>
    </submittedName>
</protein>
<accession>A0ABP5TTJ5</accession>
<dbReference type="Proteomes" id="UP001500253">
    <property type="component" value="Unassembled WGS sequence"/>
</dbReference>
<organism evidence="2 3">
    <name type="scientific">Streptomyces cuspidosporus</name>
    <dbReference type="NCBI Taxonomy" id="66882"/>
    <lineage>
        <taxon>Bacteria</taxon>
        <taxon>Bacillati</taxon>
        <taxon>Actinomycetota</taxon>
        <taxon>Actinomycetes</taxon>
        <taxon>Kitasatosporales</taxon>
        <taxon>Streptomycetaceae</taxon>
        <taxon>Streptomyces</taxon>
    </lineage>
</organism>
<comment type="caution">
    <text evidence="2">The sequence shown here is derived from an EMBL/GenBank/DDBJ whole genome shotgun (WGS) entry which is preliminary data.</text>
</comment>
<gene>
    <name evidence="2" type="ORF">GCM10010246_59930</name>
</gene>
<evidence type="ECO:0000313" key="2">
    <source>
        <dbReference type="EMBL" id="GAA2361247.1"/>
    </source>
</evidence>
<evidence type="ECO:0000313" key="3">
    <source>
        <dbReference type="Proteomes" id="UP001500253"/>
    </source>
</evidence>
<sequence>MNAMVCAAAGLPLYVDPLILRQFPGPCGSPDGDRLFGRSAAARVRRISPLSRRSPLTGGLHLTPGPDLNVWGTEPQIDTEDKGRATGEISS</sequence>
<proteinExistence type="predicted"/>
<feature type="region of interest" description="Disordered" evidence="1">
    <location>
        <begin position="52"/>
        <end position="91"/>
    </location>
</feature>